<feature type="transmembrane region" description="Helical" evidence="1">
    <location>
        <begin position="44"/>
        <end position="66"/>
    </location>
</feature>
<organism evidence="3 4">
    <name type="scientific">Athelia psychrophila</name>
    <dbReference type="NCBI Taxonomy" id="1759441"/>
    <lineage>
        <taxon>Eukaryota</taxon>
        <taxon>Fungi</taxon>
        <taxon>Dikarya</taxon>
        <taxon>Basidiomycota</taxon>
        <taxon>Agaricomycotina</taxon>
        <taxon>Agaricomycetes</taxon>
        <taxon>Agaricomycetidae</taxon>
        <taxon>Atheliales</taxon>
        <taxon>Atheliaceae</taxon>
        <taxon>Athelia</taxon>
    </lineage>
</organism>
<keyword evidence="4" id="KW-1185">Reference proteome</keyword>
<dbReference type="Proteomes" id="UP000076532">
    <property type="component" value="Unassembled WGS sequence"/>
</dbReference>
<dbReference type="EMBL" id="KV417558">
    <property type="protein sequence ID" value="KZP20105.1"/>
    <property type="molecule type" value="Genomic_DNA"/>
</dbReference>
<gene>
    <name evidence="3" type="ORF">FIBSPDRAFT_547503</name>
</gene>
<feature type="transmembrane region" description="Helical" evidence="1">
    <location>
        <begin position="241"/>
        <end position="262"/>
    </location>
</feature>
<feature type="transmembrane region" description="Helical" evidence="1">
    <location>
        <begin position="217"/>
        <end position="235"/>
    </location>
</feature>
<feature type="transmembrane region" description="Helical" evidence="1">
    <location>
        <begin position="158"/>
        <end position="180"/>
    </location>
</feature>
<accession>A0A166IRV4</accession>
<dbReference type="AlphaFoldDB" id="A0A166IRV4"/>
<evidence type="ECO:0000313" key="3">
    <source>
        <dbReference type="EMBL" id="KZP20105.1"/>
    </source>
</evidence>
<reference evidence="3 4" key="1">
    <citation type="journal article" date="2016" name="Mol. Biol. Evol.">
        <title>Comparative Genomics of Early-Diverging Mushroom-Forming Fungi Provides Insights into the Origins of Lignocellulose Decay Capabilities.</title>
        <authorList>
            <person name="Nagy L.G."/>
            <person name="Riley R."/>
            <person name="Tritt A."/>
            <person name="Adam C."/>
            <person name="Daum C."/>
            <person name="Floudas D."/>
            <person name="Sun H."/>
            <person name="Yadav J.S."/>
            <person name="Pangilinan J."/>
            <person name="Larsson K.H."/>
            <person name="Matsuura K."/>
            <person name="Barry K."/>
            <person name="Labutti K."/>
            <person name="Kuo R."/>
            <person name="Ohm R.A."/>
            <person name="Bhattacharya S.S."/>
            <person name="Shirouzu T."/>
            <person name="Yoshinaga Y."/>
            <person name="Martin F.M."/>
            <person name="Grigoriev I.V."/>
            <person name="Hibbett D.S."/>
        </authorList>
    </citation>
    <scope>NUCLEOTIDE SEQUENCE [LARGE SCALE GENOMIC DNA]</scope>
    <source>
        <strain evidence="3 4">CBS 109695</strain>
    </source>
</reference>
<feature type="domain" description="DUF6533" evidence="2">
    <location>
        <begin position="11"/>
        <end position="56"/>
    </location>
</feature>
<sequence>MGSVTDQIFTYVSAATLTAFVLDWCLCVDEEVEMCQRTGISRPIVTYYLSRISTMLYVVFYGMEYIDILLLSEDREPPGQNIKDGLAALILFWISTASSSLLFVLRVLAVFNHSRTAKVLFTLLWVVNTVAPVPLLFNGDNAASCNVYPITMKSCPSLNLYIIILFLSVVFHNSIVFVCVSRELTNNTVTGRRNLRTMLTGDGLHTVSKSLLRSGQLYFGATVGRIVLTVIVYWAKLPWLIYYNLVGTIYLAVSGMLSCRVFRMVLLCQRELGARSGEIRTEEVEEMVIIAMARMDATSA</sequence>
<feature type="transmembrane region" description="Helical" evidence="1">
    <location>
        <begin position="86"/>
        <end position="108"/>
    </location>
</feature>
<proteinExistence type="predicted"/>
<keyword evidence="1" id="KW-0472">Membrane</keyword>
<dbReference type="InterPro" id="IPR045340">
    <property type="entry name" value="DUF6533"/>
</dbReference>
<keyword evidence="1" id="KW-1133">Transmembrane helix</keyword>
<dbReference type="Pfam" id="PF20151">
    <property type="entry name" value="DUF6533"/>
    <property type="match status" value="1"/>
</dbReference>
<evidence type="ECO:0000313" key="4">
    <source>
        <dbReference type="Proteomes" id="UP000076532"/>
    </source>
</evidence>
<keyword evidence="1" id="KW-0812">Transmembrane</keyword>
<evidence type="ECO:0000259" key="2">
    <source>
        <dbReference type="Pfam" id="PF20151"/>
    </source>
</evidence>
<protein>
    <recommendedName>
        <fullName evidence="2">DUF6533 domain-containing protein</fullName>
    </recommendedName>
</protein>
<name>A0A166IRV4_9AGAM</name>
<dbReference type="OrthoDB" id="3304949at2759"/>
<feature type="transmembrane region" description="Helical" evidence="1">
    <location>
        <begin position="120"/>
        <end position="138"/>
    </location>
</feature>
<evidence type="ECO:0000256" key="1">
    <source>
        <dbReference type="SAM" id="Phobius"/>
    </source>
</evidence>